<dbReference type="Proteomes" id="UP000186817">
    <property type="component" value="Unassembled WGS sequence"/>
</dbReference>
<reference evidence="2 3" key="1">
    <citation type="submission" date="2016-02" db="EMBL/GenBank/DDBJ databases">
        <title>Genome analysis of coral dinoflagellate symbionts highlights evolutionary adaptations to a symbiotic lifestyle.</title>
        <authorList>
            <person name="Aranda M."/>
            <person name="Li Y."/>
            <person name="Liew Y.J."/>
            <person name="Baumgarten S."/>
            <person name="Simakov O."/>
            <person name="Wilson M."/>
            <person name="Piel J."/>
            <person name="Ashoor H."/>
            <person name="Bougouffa S."/>
            <person name="Bajic V.B."/>
            <person name="Ryu T."/>
            <person name="Ravasi T."/>
            <person name="Bayer T."/>
            <person name="Micklem G."/>
            <person name="Kim H."/>
            <person name="Bhak J."/>
            <person name="Lajeunesse T.C."/>
            <person name="Voolstra C.R."/>
        </authorList>
    </citation>
    <scope>NUCLEOTIDE SEQUENCE [LARGE SCALE GENOMIC DNA]</scope>
    <source>
        <strain evidence="2 3">CCMP2467</strain>
    </source>
</reference>
<feature type="region of interest" description="Disordered" evidence="1">
    <location>
        <begin position="1"/>
        <end position="23"/>
    </location>
</feature>
<evidence type="ECO:0000313" key="3">
    <source>
        <dbReference type="Proteomes" id="UP000186817"/>
    </source>
</evidence>
<organism evidence="2 3">
    <name type="scientific">Symbiodinium microadriaticum</name>
    <name type="common">Dinoflagellate</name>
    <name type="synonym">Zooxanthella microadriatica</name>
    <dbReference type="NCBI Taxonomy" id="2951"/>
    <lineage>
        <taxon>Eukaryota</taxon>
        <taxon>Sar</taxon>
        <taxon>Alveolata</taxon>
        <taxon>Dinophyceae</taxon>
        <taxon>Suessiales</taxon>
        <taxon>Symbiodiniaceae</taxon>
        <taxon>Symbiodinium</taxon>
    </lineage>
</organism>
<evidence type="ECO:0000256" key="1">
    <source>
        <dbReference type="SAM" id="MobiDB-lite"/>
    </source>
</evidence>
<dbReference type="AlphaFoldDB" id="A0A1Q9EVU8"/>
<dbReference type="OrthoDB" id="10414861at2759"/>
<keyword evidence="3" id="KW-1185">Reference proteome</keyword>
<name>A0A1Q9EVU8_SYMMI</name>
<dbReference type="EMBL" id="LSRX01000058">
    <property type="protein sequence ID" value="OLQ11522.1"/>
    <property type="molecule type" value="Genomic_DNA"/>
</dbReference>
<protein>
    <submittedName>
        <fullName evidence="2">Uncharacterized protein</fullName>
    </submittedName>
</protein>
<evidence type="ECO:0000313" key="2">
    <source>
        <dbReference type="EMBL" id="OLQ11522.1"/>
    </source>
</evidence>
<feature type="compositionally biased region" description="Gly residues" evidence="1">
    <location>
        <begin position="1"/>
        <end position="10"/>
    </location>
</feature>
<accession>A0A1Q9EVU8</accession>
<feature type="compositionally biased region" description="Gly residues" evidence="1">
    <location>
        <begin position="43"/>
        <end position="54"/>
    </location>
</feature>
<proteinExistence type="predicted"/>
<gene>
    <name evidence="2" type="ORF">AK812_SmicGene4695</name>
</gene>
<sequence>MREVNGGGSGESAKTSLKRGASPSRFFFPRTFLQLRLVGGIGDGKGQQAGGKGACGSYAEKSRPPGDKSGNTGSALGHGGIARPREQVDEGGSFGTPATTDFKTEHNQAAPTGVGELRELPVARGTVEECARQTVRGGSCVEEQQPRDGQRREESFVLVRESLQVLGDELRLTDTREADESSPKLASTFAELRGDPEQAAGLRKDIRSYKRVKVRQRCSIAQSGVSARLQPCVGGAGGAERDCVQQHWDVACPARDFALLPAYLGGLGLAQAVRTAPAGPHAGAWLTAIPSATAPAAVGTGLEVKRLAADSVRACGAPAMARTHDRAVGSTLTPLGGAICCDATLVSPLRRDGTPHARAPSRDGAALQVAERRKRAIYPELAQGGAQSLCVLGREIGGHWNASAMSLVRRLVALRSCRAPPAGCARCGPAQSRVPAWDEVLALADFVCEVGLAPGDSAQRRRAAVPIVRVLERVLATARSDAAAASTDNSVKCPSPNPRCFIAALLHKADRLKRKHVRNPGPPHFPQLRSRSTASASGAAASLRRSGCESVTVGVLHYFFYRGVRCEVCGGGLQQRCIQPGVGSLLHVTCGRRESQRAALRAGSVGTWTRWCLRVREDGPIPSQPAVQSSCPAELRVPIATCVRNGHTVALHPPGYRHPPTLYCLRTTRANPVRLPRGYTGRVADGDRLSSGAFSNVDPNV</sequence>
<feature type="region of interest" description="Disordered" evidence="1">
    <location>
        <begin position="43"/>
        <end position="120"/>
    </location>
</feature>
<comment type="caution">
    <text evidence="2">The sequence shown here is derived from an EMBL/GenBank/DDBJ whole genome shotgun (WGS) entry which is preliminary data.</text>
</comment>